<dbReference type="GO" id="GO:0005829">
    <property type="term" value="C:cytosol"/>
    <property type="evidence" value="ECO:0007669"/>
    <property type="project" value="TreeGrafter"/>
</dbReference>
<dbReference type="EMBL" id="DVMU01000101">
    <property type="protein sequence ID" value="HIU33832.1"/>
    <property type="molecule type" value="Genomic_DNA"/>
</dbReference>
<dbReference type="GO" id="GO:0004126">
    <property type="term" value="F:cytidine deaminase activity"/>
    <property type="evidence" value="ECO:0007669"/>
    <property type="project" value="TreeGrafter"/>
</dbReference>
<dbReference type="PANTHER" id="PTHR11644:SF2">
    <property type="entry name" value="CYTIDINE DEAMINASE"/>
    <property type="match status" value="1"/>
</dbReference>
<dbReference type="InterPro" id="IPR016193">
    <property type="entry name" value="Cytidine_deaminase-like"/>
</dbReference>
<proteinExistence type="inferred from homology"/>
<dbReference type="Proteomes" id="UP000824072">
    <property type="component" value="Unassembled WGS sequence"/>
</dbReference>
<evidence type="ECO:0000313" key="2">
    <source>
        <dbReference type="EMBL" id="HIU33832.1"/>
    </source>
</evidence>
<accession>A0A9D1ICV1</accession>
<feature type="non-terminal residue" evidence="2">
    <location>
        <position position="1"/>
    </location>
</feature>
<protein>
    <submittedName>
        <fullName evidence="2">Cytidine deaminase</fullName>
    </submittedName>
</protein>
<dbReference type="AlphaFoldDB" id="A0A9D1ICV1"/>
<evidence type="ECO:0000256" key="1">
    <source>
        <dbReference type="ARBA" id="ARBA00006576"/>
    </source>
</evidence>
<name>A0A9D1ICV1_9FIRM</name>
<reference evidence="2" key="2">
    <citation type="journal article" date="2021" name="PeerJ">
        <title>Extensive microbial diversity within the chicken gut microbiome revealed by metagenomics and culture.</title>
        <authorList>
            <person name="Gilroy R."/>
            <person name="Ravi A."/>
            <person name="Getino M."/>
            <person name="Pursley I."/>
            <person name="Horton D.L."/>
            <person name="Alikhan N.F."/>
            <person name="Baker D."/>
            <person name="Gharbi K."/>
            <person name="Hall N."/>
            <person name="Watson M."/>
            <person name="Adriaenssens E.M."/>
            <person name="Foster-Nyarko E."/>
            <person name="Jarju S."/>
            <person name="Secka A."/>
            <person name="Antonio M."/>
            <person name="Oren A."/>
            <person name="Chaudhuri R.R."/>
            <person name="La Ragione R."/>
            <person name="Hildebrand F."/>
            <person name="Pallen M.J."/>
        </authorList>
    </citation>
    <scope>NUCLEOTIDE SEQUENCE</scope>
    <source>
        <strain evidence="2">ChiHcec3-11533</strain>
    </source>
</reference>
<dbReference type="SUPFAM" id="SSF53927">
    <property type="entry name" value="Cytidine deaminase-like"/>
    <property type="match status" value="1"/>
</dbReference>
<organism evidence="2 3">
    <name type="scientific">Candidatus Pullichristensenella excrementigallinarum</name>
    <dbReference type="NCBI Taxonomy" id="2840907"/>
    <lineage>
        <taxon>Bacteria</taxon>
        <taxon>Bacillati</taxon>
        <taxon>Bacillota</taxon>
        <taxon>Clostridia</taxon>
        <taxon>Candidatus Pullichristensenella</taxon>
    </lineage>
</organism>
<gene>
    <name evidence="2" type="ORF">IAB02_04655</name>
</gene>
<evidence type="ECO:0000313" key="3">
    <source>
        <dbReference type="Proteomes" id="UP000824072"/>
    </source>
</evidence>
<reference evidence="2" key="1">
    <citation type="submission" date="2020-10" db="EMBL/GenBank/DDBJ databases">
        <authorList>
            <person name="Gilroy R."/>
        </authorList>
    </citation>
    <scope>NUCLEOTIDE SEQUENCE</scope>
    <source>
        <strain evidence="2">ChiHcec3-11533</strain>
    </source>
</reference>
<comment type="similarity">
    <text evidence="1">Belongs to the cytidine and deoxycytidylate deaminase family.</text>
</comment>
<dbReference type="PANTHER" id="PTHR11644">
    <property type="entry name" value="CYTIDINE DEAMINASE"/>
    <property type="match status" value="1"/>
</dbReference>
<dbReference type="CDD" id="cd01283">
    <property type="entry name" value="cytidine_deaminase"/>
    <property type="match status" value="1"/>
</dbReference>
<dbReference type="GO" id="GO:0008270">
    <property type="term" value="F:zinc ion binding"/>
    <property type="evidence" value="ECO:0007669"/>
    <property type="project" value="TreeGrafter"/>
</dbReference>
<sequence>AEGARRFSAIAVVGESAQAWPCGICRQVLNEFSEDMRVICGQAGKGFEVVKLSELLPRSFGPNELAGGNAHGE</sequence>
<dbReference type="InterPro" id="IPR050202">
    <property type="entry name" value="Cyt/Deoxycyt_deaminase"/>
</dbReference>
<dbReference type="Gene3D" id="3.40.140.10">
    <property type="entry name" value="Cytidine Deaminase, domain 2"/>
    <property type="match status" value="1"/>
</dbReference>
<comment type="caution">
    <text evidence="2">The sequence shown here is derived from an EMBL/GenBank/DDBJ whole genome shotgun (WGS) entry which is preliminary data.</text>
</comment>